<dbReference type="Proteomes" id="UP001060085">
    <property type="component" value="Linkage Group LG04"/>
</dbReference>
<gene>
    <name evidence="1" type="ORF">M9H77_18182</name>
</gene>
<evidence type="ECO:0000313" key="2">
    <source>
        <dbReference type="Proteomes" id="UP001060085"/>
    </source>
</evidence>
<comment type="caution">
    <text evidence="1">The sequence shown here is derived from an EMBL/GenBank/DDBJ whole genome shotgun (WGS) entry which is preliminary data.</text>
</comment>
<evidence type="ECO:0000313" key="1">
    <source>
        <dbReference type="EMBL" id="KAI5668329.1"/>
    </source>
</evidence>
<sequence>MDEYEKEAIMDLIGFFERSMPFRYSGVPLSGVYLKVADFTPLLNKVSSTLLTWVGLNLSYAGRLEVISSVIQGVESFCLRVLPISAAILDRITTIDALVEKEGSIVEATNQVDSWVVDDTLNTSLAYDTSKGQRIWRSIKEWSQDPDRDQIVCKIKIQIKKKLMNLKLKNFTRCWVLNSRRRYTLESKLDVRVQYE</sequence>
<reference evidence="2" key="1">
    <citation type="journal article" date="2023" name="Nat. Plants">
        <title>Single-cell RNA sequencing provides a high-resolution roadmap for understanding the multicellular compartmentation of specialized metabolism.</title>
        <authorList>
            <person name="Sun S."/>
            <person name="Shen X."/>
            <person name="Li Y."/>
            <person name="Li Y."/>
            <person name="Wang S."/>
            <person name="Li R."/>
            <person name="Zhang H."/>
            <person name="Shen G."/>
            <person name="Guo B."/>
            <person name="Wei J."/>
            <person name="Xu J."/>
            <person name="St-Pierre B."/>
            <person name="Chen S."/>
            <person name="Sun C."/>
        </authorList>
    </citation>
    <scope>NUCLEOTIDE SEQUENCE [LARGE SCALE GENOMIC DNA]</scope>
</reference>
<keyword evidence="2" id="KW-1185">Reference proteome</keyword>
<proteinExistence type="predicted"/>
<accession>A0ACC0B6Q4</accession>
<protein>
    <submittedName>
        <fullName evidence="1">Uncharacterized protein</fullName>
    </submittedName>
</protein>
<dbReference type="EMBL" id="CM044704">
    <property type="protein sequence ID" value="KAI5668329.1"/>
    <property type="molecule type" value="Genomic_DNA"/>
</dbReference>
<organism evidence="1 2">
    <name type="scientific">Catharanthus roseus</name>
    <name type="common">Madagascar periwinkle</name>
    <name type="synonym">Vinca rosea</name>
    <dbReference type="NCBI Taxonomy" id="4058"/>
    <lineage>
        <taxon>Eukaryota</taxon>
        <taxon>Viridiplantae</taxon>
        <taxon>Streptophyta</taxon>
        <taxon>Embryophyta</taxon>
        <taxon>Tracheophyta</taxon>
        <taxon>Spermatophyta</taxon>
        <taxon>Magnoliopsida</taxon>
        <taxon>eudicotyledons</taxon>
        <taxon>Gunneridae</taxon>
        <taxon>Pentapetalae</taxon>
        <taxon>asterids</taxon>
        <taxon>lamiids</taxon>
        <taxon>Gentianales</taxon>
        <taxon>Apocynaceae</taxon>
        <taxon>Rauvolfioideae</taxon>
        <taxon>Vinceae</taxon>
        <taxon>Catharanthinae</taxon>
        <taxon>Catharanthus</taxon>
    </lineage>
</organism>
<name>A0ACC0B6Q4_CATRO</name>